<reference evidence="1 2" key="1">
    <citation type="journal article" date="2014" name="Nature">
        <title>Viral tagging reveals discrete populations in Synechococcus viral genome sequence space.</title>
        <authorList>
            <person name="Deng L."/>
            <person name="Ignacio Espinoza J.C."/>
            <person name="Gregory A.C."/>
            <person name="Poulos B.T."/>
            <person name="Weitz J.S."/>
            <person name="Hugenholtz P."/>
            <person name="Sullivan M.B."/>
        </authorList>
    </citation>
    <scope>NUCLEOTIDE SEQUENCE [LARGE SCALE GENOMIC DNA]</scope>
</reference>
<organism evidence="1 2">
    <name type="scientific">Synechococcus phage ACG-2014h</name>
    <dbReference type="NCBI Taxonomy" id="1340810"/>
    <lineage>
        <taxon>Viruses</taxon>
        <taxon>Duplodnaviria</taxon>
        <taxon>Heunggongvirae</taxon>
        <taxon>Uroviricota</taxon>
        <taxon>Caudoviricetes</taxon>
        <taxon>Pantevenvirales</taxon>
        <taxon>Kyanoviridae</taxon>
        <taxon>Sedonavirus</taxon>
        <taxon>Sedonavirus tusconh</taxon>
    </lineage>
</organism>
<evidence type="ECO:0008006" key="3">
    <source>
        <dbReference type="Google" id="ProtNLM"/>
    </source>
</evidence>
<protein>
    <recommendedName>
        <fullName evidence="3">DNA end protector protein</fullName>
    </recommendedName>
</protein>
<dbReference type="OrthoDB" id="4606at10239"/>
<dbReference type="EMBL" id="KF156338">
    <property type="protein sequence ID" value="AHB80417.1"/>
    <property type="molecule type" value="Genomic_DNA"/>
</dbReference>
<gene>
    <name evidence="1" type="ORF">S-MbCM7_003</name>
</gene>
<evidence type="ECO:0000313" key="2">
    <source>
        <dbReference type="Proteomes" id="UP000018808"/>
    </source>
</evidence>
<evidence type="ECO:0000313" key="1">
    <source>
        <dbReference type="EMBL" id="AHB80417.1"/>
    </source>
</evidence>
<accession>V5USB8</accession>
<proteinExistence type="predicted"/>
<dbReference type="Proteomes" id="UP000018808">
    <property type="component" value="Segment"/>
</dbReference>
<keyword evidence="2" id="KW-1185">Reference proteome</keyword>
<dbReference type="RefSeq" id="YP_009008137.1">
    <property type="nucleotide sequence ID" value="NC_023587.1"/>
</dbReference>
<dbReference type="GeneID" id="18504579"/>
<sequence length="229" mass="26871">MATGFASIQRNAVNKNPGYKTLFEKITEQTGGQTQTVTWYRNALQKATNGYKKDTRRFISDEKADKIQTAEQQDGNILRRYAVPGHLYMFSYEAKMRWLPYYDKNPLVYVTKANKNEFWGANLHYLPPKRRFQVVAALLKGQINIPKVCFHKYLHNHVKNAYLLDLHSNEWDTAILFPIEKFVKNVNGHEFPFDKDDVWEKSMDSFYDRIKARRVIGTYGKQSDRTMAK</sequence>
<dbReference type="KEGG" id="vg:18504579"/>
<name>V5USB8_9CAUD</name>